<feature type="domain" description="Cell wall-active antibiotics response LiaF-like C-terminal" evidence="3">
    <location>
        <begin position="167"/>
        <end position="265"/>
    </location>
</feature>
<evidence type="ECO:0000259" key="2">
    <source>
        <dbReference type="Pfam" id="PF04024"/>
    </source>
</evidence>
<dbReference type="Pfam" id="PF09922">
    <property type="entry name" value="LiaF-like_C"/>
    <property type="match status" value="1"/>
</dbReference>
<evidence type="ECO:0000313" key="4">
    <source>
        <dbReference type="EMBL" id="TWH74310.1"/>
    </source>
</evidence>
<accession>A0A562ITZ8</accession>
<sequence length="268" mass="26672">MIGGVAGGLADYTGVDALLWRVGAIALTLAGGSGIVIYVLLWLLMPAAPAGQPGDPAAAPQRPSGPRSPVPGVTVAALLIVLGLGVLVTQFTDLDVGARGFLGSALLVVGVGLVVGAVTGVGRGAKGGLITLGLLLSAALLAVATVQLPNGEVGDRTYRPTTAAAVQSQYEHGAGNLTLDLTEIDLADADGPVRTGVDAGVGDINVLVPFSADVQVSVDSGIGEVDLFGDVVDTGYFPGTGADWSDDDEPEIVLTITNGIGDVEVSRG</sequence>
<keyword evidence="5" id="KW-1185">Reference proteome</keyword>
<feature type="transmembrane region" description="Helical" evidence="1">
    <location>
        <begin position="70"/>
        <end position="89"/>
    </location>
</feature>
<dbReference type="InterPro" id="IPR024425">
    <property type="entry name" value="LiaF-like_C"/>
</dbReference>
<comment type="caution">
    <text evidence="4">The sequence shown here is derived from an EMBL/GenBank/DDBJ whole genome shotgun (WGS) entry which is preliminary data.</text>
</comment>
<protein>
    <submittedName>
        <fullName evidence="4">Phage shock protein C (PspC) family protein</fullName>
    </submittedName>
</protein>
<dbReference type="Pfam" id="PF04024">
    <property type="entry name" value="PspC"/>
    <property type="match status" value="1"/>
</dbReference>
<dbReference type="Proteomes" id="UP000321490">
    <property type="component" value="Unassembled WGS sequence"/>
</dbReference>
<feature type="transmembrane region" description="Helical" evidence="1">
    <location>
        <begin position="101"/>
        <end position="122"/>
    </location>
</feature>
<proteinExistence type="predicted"/>
<evidence type="ECO:0000259" key="3">
    <source>
        <dbReference type="Pfam" id="PF09922"/>
    </source>
</evidence>
<name>A0A562ITZ8_9ACTN</name>
<feature type="transmembrane region" description="Helical" evidence="1">
    <location>
        <begin position="129"/>
        <end position="148"/>
    </location>
</feature>
<keyword evidence="1" id="KW-1133">Transmembrane helix</keyword>
<keyword evidence="1" id="KW-0812">Transmembrane</keyword>
<gene>
    <name evidence="4" type="ORF">JD78_02845</name>
</gene>
<organism evidence="4 5">
    <name type="scientific">Modestobacter roseus</name>
    <dbReference type="NCBI Taxonomy" id="1181884"/>
    <lineage>
        <taxon>Bacteria</taxon>
        <taxon>Bacillati</taxon>
        <taxon>Actinomycetota</taxon>
        <taxon>Actinomycetes</taxon>
        <taxon>Geodermatophilales</taxon>
        <taxon>Geodermatophilaceae</taxon>
        <taxon>Modestobacter</taxon>
    </lineage>
</organism>
<feature type="transmembrane region" description="Helical" evidence="1">
    <location>
        <begin position="18"/>
        <end position="44"/>
    </location>
</feature>
<evidence type="ECO:0000256" key="1">
    <source>
        <dbReference type="SAM" id="Phobius"/>
    </source>
</evidence>
<dbReference type="EMBL" id="VLKF01000001">
    <property type="protein sequence ID" value="TWH74310.1"/>
    <property type="molecule type" value="Genomic_DNA"/>
</dbReference>
<dbReference type="RefSeq" id="WP_243731048.1">
    <property type="nucleotide sequence ID" value="NZ_VLKF01000001.1"/>
</dbReference>
<feature type="domain" description="Phage shock protein PspC N-terminal" evidence="2">
    <location>
        <begin position="1"/>
        <end position="47"/>
    </location>
</feature>
<evidence type="ECO:0000313" key="5">
    <source>
        <dbReference type="Proteomes" id="UP000321490"/>
    </source>
</evidence>
<dbReference type="AlphaFoldDB" id="A0A562ITZ8"/>
<dbReference type="InterPro" id="IPR007168">
    <property type="entry name" value="Phageshock_PspC_N"/>
</dbReference>
<keyword evidence="1" id="KW-0472">Membrane</keyword>
<reference evidence="4 5" key="1">
    <citation type="submission" date="2019-07" db="EMBL/GenBank/DDBJ databases">
        <title>R&amp;d 2014.</title>
        <authorList>
            <person name="Klenk H.-P."/>
        </authorList>
    </citation>
    <scope>NUCLEOTIDE SEQUENCE [LARGE SCALE GENOMIC DNA]</scope>
    <source>
        <strain evidence="4 5">DSM 45764</strain>
    </source>
</reference>